<dbReference type="Proteomes" id="UP001597145">
    <property type="component" value="Unassembled WGS sequence"/>
</dbReference>
<evidence type="ECO:0000313" key="5">
    <source>
        <dbReference type="Proteomes" id="UP001597145"/>
    </source>
</evidence>
<evidence type="ECO:0000256" key="1">
    <source>
        <dbReference type="ARBA" id="ARBA00010609"/>
    </source>
</evidence>
<sequence length="574" mass="64802">MAIPSRDEYPGSEFYEITMLERSWQFHRDLGRTTTWGYWATDPSNRAKPIGLGYLGPTIIAHRNNPVVVNYRNHLPTTHLFQDKVDEMRRQGIAHGLPDGVNVPTTVHYHGGFTPPHSDGMAPQWYTPDGIHGPDYATLDEVQSNEAIYGYGNDHEAFGSWYHDHAMAVTRLNVYAGLAAVYLLRDNVEKGLNLPQDEFEVPLILQDKTFSRDGTLLYTLQEQDGGETAVVNGKAYPFLAVEPRRYRLRILDASNSRFWRLCFDVDGRGKLPFWLISTDDGRMPAPLQLTSILLAPAERADVIIDFSRLPMGTKVTLANDAPVHFPNGGGPEIPELMQFQVTEPLSSKDRTTPPTALVLPPRKRLKPTPGIPRREFTIIQQFPEEHGEMYDPENPYLINALPFAAPNEDFIQVGTTEIWEYINLTHDAHPMHNHLVQFQVYNRQRFNRDAYLAAYLEWVDGGREPAAKPVLAEYLVGDPIPPRPDEAGPKDTVQAHVGLVTRIIQRFDVPGGIEGIPDSGTTLPARYMHHCHILEHEDNDKMRPWEIVARPSARERLQEVVEGALDEVGTVLGR</sequence>
<feature type="region of interest" description="Disordered" evidence="2">
    <location>
        <begin position="345"/>
        <end position="364"/>
    </location>
</feature>
<dbReference type="PANTHER" id="PTHR48267">
    <property type="entry name" value="CUPREDOXIN SUPERFAMILY PROTEIN"/>
    <property type="match status" value="1"/>
</dbReference>
<protein>
    <submittedName>
        <fullName evidence="4">Multicopper oxidase family protein</fullName>
    </submittedName>
</protein>
<dbReference type="PANTHER" id="PTHR48267:SF1">
    <property type="entry name" value="BILIRUBIN OXIDASE"/>
    <property type="match status" value="1"/>
</dbReference>
<evidence type="ECO:0000259" key="3">
    <source>
        <dbReference type="Pfam" id="PF07731"/>
    </source>
</evidence>
<dbReference type="RefSeq" id="WP_343977593.1">
    <property type="nucleotide sequence ID" value="NZ_BAAAJG010000009.1"/>
</dbReference>
<dbReference type="InterPro" id="IPR008972">
    <property type="entry name" value="Cupredoxin"/>
</dbReference>
<gene>
    <name evidence="4" type="ORF">ACFSCY_30930</name>
</gene>
<dbReference type="InterPro" id="IPR045087">
    <property type="entry name" value="Cu-oxidase_fam"/>
</dbReference>
<evidence type="ECO:0000256" key="2">
    <source>
        <dbReference type="SAM" id="MobiDB-lite"/>
    </source>
</evidence>
<organism evidence="4 5">
    <name type="scientific">Pseudonocardia aurantiaca</name>
    <dbReference type="NCBI Taxonomy" id="75290"/>
    <lineage>
        <taxon>Bacteria</taxon>
        <taxon>Bacillati</taxon>
        <taxon>Actinomycetota</taxon>
        <taxon>Actinomycetes</taxon>
        <taxon>Pseudonocardiales</taxon>
        <taxon>Pseudonocardiaceae</taxon>
        <taxon>Pseudonocardia</taxon>
    </lineage>
</organism>
<dbReference type="CDD" id="cd13844">
    <property type="entry name" value="CuRO_1_BOD_CotA_like"/>
    <property type="match status" value="1"/>
</dbReference>
<dbReference type="SUPFAM" id="SSF49503">
    <property type="entry name" value="Cupredoxins"/>
    <property type="match status" value="3"/>
</dbReference>
<accession>A0ABW4FTK8</accession>
<dbReference type="CDD" id="cd13868">
    <property type="entry name" value="CuRO_2_CotA_like"/>
    <property type="match status" value="1"/>
</dbReference>
<dbReference type="Gene3D" id="2.60.40.420">
    <property type="entry name" value="Cupredoxins - blue copper proteins"/>
    <property type="match status" value="3"/>
</dbReference>
<feature type="domain" description="Plastocyanin-like" evidence="3">
    <location>
        <begin position="411"/>
        <end position="545"/>
    </location>
</feature>
<comment type="caution">
    <text evidence="4">The sequence shown here is derived from an EMBL/GenBank/DDBJ whole genome shotgun (WGS) entry which is preliminary data.</text>
</comment>
<comment type="similarity">
    <text evidence="1">Belongs to the multicopper oxidase family.</text>
</comment>
<reference evidence="5" key="1">
    <citation type="journal article" date="2019" name="Int. J. Syst. Evol. Microbiol.">
        <title>The Global Catalogue of Microorganisms (GCM) 10K type strain sequencing project: providing services to taxonomists for standard genome sequencing and annotation.</title>
        <authorList>
            <consortium name="The Broad Institute Genomics Platform"/>
            <consortium name="The Broad Institute Genome Sequencing Center for Infectious Disease"/>
            <person name="Wu L."/>
            <person name="Ma J."/>
        </authorList>
    </citation>
    <scope>NUCLEOTIDE SEQUENCE [LARGE SCALE GENOMIC DNA]</scope>
    <source>
        <strain evidence="5">JCM 12165</strain>
    </source>
</reference>
<proteinExistence type="inferred from homology"/>
<dbReference type="Pfam" id="PF07731">
    <property type="entry name" value="Cu-oxidase_2"/>
    <property type="match status" value="1"/>
</dbReference>
<name>A0ABW4FTK8_9PSEU</name>
<evidence type="ECO:0000313" key="4">
    <source>
        <dbReference type="EMBL" id="MFD1533839.1"/>
    </source>
</evidence>
<keyword evidence="5" id="KW-1185">Reference proteome</keyword>
<dbReference type="EMBL" id="JBHUCP010000026">
    <property type="protein sequence ID" value="MFD1533839.1"/>
    <property type="molecule type" value="Genomic_DNA"/>
</dbReference>
<dbReference type="InterPro" id="IPR011706">
    <property type="entry name" value="Cu-oxidase_C"/>
</dbReference>